<name>A0A089WPL0_9PSED</name>
<feature type="domain" description="DUF7256" evidence="2">
    <location>
        <begin position="4"/>
        <end position="135"/>
    </location>
</feature>
<dbReference type="RefSeq" id="WP_038413944.1">
    <property type="nucleotide sequence ID" value="NZ_CP009455.1"/>
</dbReference>
<dbReference type="Pfam" id="PF23917">
    <property type="entry name" value="DUF7256"/>
    <property type="match status" value="1"/>
</dbReference>
<gene>
    <name evidence="3" type="ORF">LK03_18865</name>
</gene>
<dbReference type="eggNOG" id="ENOG502ZAUQ">
    <property type="taxonomic scope" value="Bacteria"/>
</dbReference>
<evidence type="ECO:0000313" key="3">
    <source>
        <dbReference type="EMBL" id="AIR91205.1"/>
    </source>
</evidence>
<dbReference type="KEGG" id="psw:LK03_18865"/>
<evidence type="ECO:0000259" key="2">
    <source>
        <dbReference type="Pfam" id="PF23917"/>
    </source>
</evidence>
<dbReference type="Proteomes" id="UP000029493">
    <property type="component" value="Chromosome"/>
</dbReference>
<dbReference type="OrthoDB" id="7845180at2"/>
<dbReference type="EMBL" id="CP009455">
    <property type="protein sequence ID" value="AIR91205.1"/>
    <property type="molecule type" value="Genomic_DNA"/>
</dbReference>
<feature type="region of interest" description="Disordered" evidence="1">
    <location>
        <begin position="25"/>
        <end position="46"/>
    </location>
</feature>
<sequence>MKPTCIAALRPGLRAEELPGALARQATEADAHGHLPGTHGRGFGVRLDDQGQIGTVRWFGRFERSVAIEGLHIGMPYAAAIAANPLLEPLPSSPDDPSELLRCHTQTPLGHDLTVMFADGVLTAVQISRPGAVYPAPPKLLADPSLTCAYDLLRAPHSHVPHSARGAEWAGGWSLGLPPGITPVQWPLSRRLGHPLRHAFTLWLAPQYRTQGQDCVALSLFVDDQYEELPGCAEVEAFFAAPLPAEAPEDPTLRALWQHCQGRHPRQFDMSDILETHYAALWLTQAEFDATLCQPPRLPVASWLGDEPQWLAQDYVTYFHGLQVRNPGQPALACTPGTGLESAFAIRAVLREDDPNIGKPPREWPDECIDSGYVIAFSEEGQALGLERFFASNHLGGTMMPQQAYPAFGPRYLECEEDFGGFNFGGGNAQLDLALMELDWACG</sequence>
<protein>
    <recommendedName>
        <fullName evidence="2">DUF7256 domain-containing protein</fullName>
    </recommendedName>
</protein>
<evidence type="ECO:0000256" key="1">
    <source>
        <dbReference type="SAM" id="MobiDB-lite"/>
    </source>
</evidence>
<evidence type="ECO:0000313" key="4">
    <source>
        <dbReference type="Proteomes" id="UP000029493"/>
    </source>
</evidence>
<keyword evidence="4" id="KW-1185">Reference proteome</keyword>
<organism evidence="3 4">
    <name type="scientific">Pseudomonas cremoricolorata</name>
    <dbReference type="NCBI Taxonomy" id="157783"/>
    <lineage>
        <taxon>Bacteria</taxon>
        <taxon>Pseudomonadati</taxon>
        <taxon>Pseudomonadota</taxon>
        <taxon>Gammaproteobacteria</taxon>
        <taxon>Pseudomonadales</taxon>
        <taxon>Pseudomonadaceae</taxon>
        <taxon>Pseudomonas</taxon>
    </lineage>
</organism>
<accession>A0A089WPL0</accession>
<dbReference type="InterPro" id="IPR055680">
    <property type="entry name" value="DUF7256"/>
</dbReference>
<reference evidence="3 4" key="1">
    <citation type="submission" date="2014-09" db="EMBL/GenBank/DDBJ databases">
        <authorList>
            <person name="Chan K.-G."/>
        </authorList>
    </citation>
    <scope>NUCLEOTIDE SEQUENCE [LARGE SCALE GENOMIC DNA]</scope>
    <source>
        <strain evidence="3 4">ND07</strain>
    </source>
</reference>
<proteinExistence type="predicted"/>
<dbReference type="AlphaFoldDB" id="A0A089WPL0"/>